<organism evidence="2 3">
    <name type="scientific">Solanum verrucosum</name>
    <dbReference type="NCBI Taxonomy" id="315347"/>
    <lineage>
        <taxon>Eukaryota</taxon>
        <taxon>Viridiplantae</taxon>
        <taxon>Streptophyta</taxon>
        <taxon>Embryophyta</taxon>
        <taxon>Tracheophyta</taxon>
        <taxon>Spermatophyta</taxon>
        <taxon>Magnoliopsida</taxon>
        <taxon>eudicotyledons</taxon>
        <taxon>Gunneridae</taxon>
        <taxon>Pentapetalae</taxon>
        <taxon>asterids</taxon>
        <taxon>lamiids</taxon>
        <taxon>Solanales</taxon>
        <taxon>Solanaceae</taxon>
        <taxon>Solanoideae</taxon>
        <taxon>Solaneae</taxon>
        <taxon>Solanum</taxon>
    </lineage>
</organism>
<evidence type="ECO:0000313" key="3">
    <source>
        <dbReference type="Proteomes" id="UP001234989"/>
    </source>
</evidence>
<evidence type="ECO:0000313" key="2">
    <source>
        <dbReference type="EMBL" id="WMV15043.1"/>
    </source>
</evidence>
<keyword evidence="3" id="KW-1185">Reference proteome</keyword>
<dbReference type="Gene3D" id="1.10.340.70">
    <property type="match status" value="1"/>
</dbReference>
<dbReference type="Gene3D" id="3.30.420.10">
    <property type="entry name" value="Ribonuclease H-like superfamily/Ribonuclease H"/>
    <property type="match status" value="1"/>
</dbReference>
<protein>
    <recommendedName>
        <fullName evidence="1">Integrase catalytic domain-containing protein</fullName>
    </recommendedName>
</protein>
<dbReference type="PROSITE" id="PS50994">
    <property type="entry name" value="INTEGRASE"/>
    <property type="match status" value="1"/>
</dbReference>
<feature type="domain" description="Integrase catalytic" evidence="1">
    <location>
        <begin position="43"/>
        <end position="212"/>
    </location>
</feature>
<dbReference type="AlphaFoldDB" id="A0AAF0Q1Y5"/>
<proteinExistence type="predicted"/>
<accession>A0AAF0Q1Y5</accession>
<sequence>MVRIRKDFYWPTMKTTIKDYVAACSVCQRNKAVNLTPEGLLQPLQLPNQIWSDISMDFIDGLPKSGGKTMLFVVVDRFSKYAHFIPLAHPYNASSVARIFFENIVRLHGIPESIVSDRDAIFTSSFWKELFRLCGTKLHFSSAYHPQSDGQTEVVNRMIEMYFQCLDIRAKLQQAQHKMKIVYDKGHRDVEFSPGSYVWLWVHPYRQKAQASRVYHKLAPRYYGPFAVLRRIGSVAYQLGLPAGCKLHDVFHVSLLKSFKGEVPATPPSLPPVQEGHVVPTPCSVLRSRLNRAIIGKSRNKNRGLDLSIGPDFSVNRPATQSRTRDLNTLQKLILKSRKSRLMWIICQPEGTSLSLNC</sequence>
<dbReference type="InterPro" id="IPR041588">
    <property type="entry name" value="Integrase_H2C2"/>
</dbReference>
<dbReference type="Pfam" id="PF00665">
    <property type="entry name" value="rve"/>
    <property type="match status" value="1"/>
</dbReference>
<dbReference type="GO" id="GO:0003676">
    <property type="term" value="F:nucleic acid binding"/>
    <property type="evidence" value="ECO:0007669"/>
    <property type="project" value="InterPro"/>
</dbReference>
<dbReference type="SUPFAM" id="SSF53098">
    <property type="entry name" value="Ribonuclease H-like"/>
    <property type="match status" value="1"/>
</dbReference>
<evidence type="ECO:0000259" key="1">
    <source>
        <dbReference type="PROSITE" id="PS50994"/>
    </source>
</evidence>
<dbReference type="InterPro" id="IPR056924">
    <property type="entry name" value="SH3_Tf2-1"/>
</dbReference>
<dbReference type="InterPro" id="IPR012337">
    <property type="entry name" value="RNaseH-like_sf"/>
</dbReference>
<gene>
    <name evidence="2" type="ORF">MTR67_008428</name>
</gene>
<dbReference type="InterPro" id="IPR001584">
    <property type="entry name" value="Integrase_cat-core"/>
</dbReference>
<dbReference type="GO" id="GO:0015074">
    <property type="term" value="P:DNA integration"/>
    <property type="evidence" value="ECO:0007669"/>
    <property type="project" value="InterPro"/>
</dbReference>
<reference evidence="2" key="1">
    <citation type="submission" date="2023-08" db="EMBL/GenBank/DDBJ databases">
        <title>A de novo genome assembly of Solanum verrucosum Schlechtendal, a Mexican diploid species geographically isolated from the other diploid A-genome species in potato relatives.</title>
        <authorList>
            <person name="Hosaka K."/>
        </authorList>
    </citation>
    <scope>NUCLEOTIDE SEQUENCE</scope>
    <source>
        <tissue evidence="2">Young leaves</tissue>
    </source>
</reference>
<dbReference type="InterPro" id="IPR036397">
    <property type="entry name" value="RNaseH_sf"/>
</dbReference>
<dbReference type="PANTHER" id="PTHR35046:SF18">
    <property type="entry name" value="RNA-DIRECTED DNA POLYMERASE"/>
    <property type="match status" value="1"/>
</dbReference>
<dbReference type="Proteomes" id="UP001234989">
    <property type="component" value="Chromosome 2"/>
</dbReference>
<name>A0AAF0Q1Y5_SOLVR</name>
<dbReference type="EMBL" id="CP133613">
    <property type="protein sequence ID" value="WMV15043.1"/>
    <property type="molecule type" value="Genomic_DNA"/>
</dbReference>
<dbReference type="PANTHER" id="PTHR35046">
    <property type="entry name" value="ZINC KNUCKLE (CCHC-TYPE) FAMILY PROTEIN"/>
    <property type="match status" value="1"/>
</dbReference>
<dbReference type="Pfam" id="PF24626">
    <property type="entry name" value="SH3_Tf2-1"/>
    <property type="match status" value="1"/>
</dbReference>
<dbReference type="Pfam" id="PF17921">
    <property type="entry name" value="Integrase_H2C2"/>
    <property type="match status" value="1"/>
</dbReference>